<keyword evidence="2" id="KW-1185">Reference proteome</keyword>
<gene>
    <name evidence="1" type="ORF">ACFPFM_19430</name>
</gene>
<accession>A0ABV9Y2N9</accession>
<organism evidence="1 2">
    <name type="scientific">Saccharothrix xinjiangensis</name>
    <dbReference type="NCBI Taxonomy" id="204798"/>
    <lineage>
        <taxon>Bacteria</taxon>
        <taxon>Bacillati</taxon>
        <taxon>Actinomycetota</taxon>
        <taxon>Actinomycetes</taxon>
        <taxon>Pseudonocardiales</taxon>
        <taxon>Pseudonocardiaceae</taxon>
        <taxon>Saccharothrix</taxon>
    </lineage>
</organism>
<name>A0ABV9Y2N9_9PSEU</name>
<dbReference type="EMBL" id="JBHSJB010000017">
    <property type="protein sequence ID" value="MFC5055917.1"/>
    <property type="molecule type" value="Genomic_DNA"/>
</dbReference>
<protein>
    <submittedName>
        <fullName evidence="1">Uncharacterized protein</fullName>
    </submittedName>
</protein>
<reference evidence="2" key="1">
    <citation type="journal article" date="2019" name="Int. J. Syst. Evol. Microbiol.">
        <title>The Global Catalogue of Microorganisms (GCM) 10K type strain sequencing project: providing services to taxonomists for standard genome sequencing and annotation.</title>
        <authorList>
            <consortium name="The Broad Institute Genomics Platform"/>
            <consortium name="The Broad Institute Genome Sequencing Center for Infectious Disease"/>
            <person name="Wu L."/>
            <person name="Ma J."/>
        </authorList>
    </citation>
    <scope>NUCLEOTIDE SEQUENCE [LARGE SCALE GENOMIC DNA]</scope>
    <source>
        <strain evidence="2">KCTC 12848</strain>
    </source>
</reference>
<dbReference type="Proteomes" id="UP001595833">
    <property type="component" value="Unassembled WGS sequence"/>
</dbReference>
<evidence type="ECO:0000313" key="1">
    <source>
        <dbReference type="EMBL" id="MFC5055917.1"/>
    </source>
</evidence>
<comment type="caution">
    <text evidence="1">The sequence shown here is derived from an EMBL/GenBank/DDBJ whole genome shotgun (WGS) entry which is preliminary data.</text>
</comment>
<proteinExistence type="predicted"/>
<dbReference type="RefSeq" id="WP_344040783.1">
    <property type="nucleotide sequence ID" value="NZ_BAAAKE010000025.1"/>
</dbReference>
<sequence>MIGPLPVPVDVAELVVRALRPQLAARPDPVLAGIKVSTQVGTGPDGGPPSLPWLLIAEDGHTWAWPALQRVVIRLTCWHRSEHAAKAAVGLALALLCLPTPASGLTGGEPVTGPLGGLDPHTERPLATAAVAVRARSTIR</sequence>
<evidence type="ECO:0000313" key="2">
    <source>
        <dbReference type="Proteomes" id="UP001595833"/>
    </source>
</evidence>